<feature type="transmembrane region" description="Helical" evidence="1">
    <location>
        <begin position="70"/>
        <end position="88"/>
    </location>
</feature>
<sequence>MTTLTLNTHKAIKALTESGITEEQAEKIVEVVADLQNSGAATKEDVRLAVESIKSDIGTVKNDIEWIKKLLLAMGVAVVIAALKYIFIG</sequence>
<dbReference type="AlphaFoldDB" id="A0A328TK36"/>
<reference evidence="2" key="1">
    <citation type="submission" date="2018-04" db="EMBL/GenBank/DDBJ databases">
        <title>Genomes of the Obligate Erwinia dacicola and Facultative Enterobacter sp. OLF Endosymbionts of the Olive Fruit fly, Bactrocera oleae.</title>
        <authorList>
            <person name="Estes A.M."/>
            <person name="Hearn D.J."/>
            <person name="Agarwal S."/>
            <person name="Pierson E.A."/>
            <person name="Dunning-Hotopp J.C."/>
        </authorList>
    </citation>
    <scope>NUCLEOTIDE SEQUENCE [LARGE SCALE GENOMIC DNA]</scope>
    <source>
        <strain evidence="2">Oroville</strain>
    </source>
</reference>
<keyword evidence="1" id="KW-1133">Transmembrane helix</keyword>
<keyword evidence="1" id="KW-0472">Membrane</keyword>
<gene>
    <name evidence="2" type="ORF">ACZ87_03608</name>
</gene>
<accession>A0A328TK36</accession>
<comment type="caution">
    <text evidence="2">The sequence shown here is derived from an EMBL/GenBank/DDBJ whole genome shotgun (WGS) entry which is preliminary data.</text>
</comment>
<evidence type="ECO:0008006" key="4">
    <source>
        <dbReference type="Google" id="ProtNLM"/>
    </source>
</evidence>
<evidence type="ECO:0000256" key="1">
    <source>
        <dbReference type="SAM" id="Phobius"/>
    </source>
</evidence>
<evidence type="ECO:0000313" key="3">
    <source>
        <dbReference type="Proteomes" id="UP000244334"/>
    </source>
</evidence>
<dbReference type="RefSeq" id="WP_162475662.1">
    <property type="nucleotide sequence ID" value="NZ_LJAM02000678.1"/>
</dbReference>
<dbReference type="Proteomes" id="UP000244334">
    <property type="component" value="Unassembled WGS sequence"/>
</dbReference>
<proteinExistence type="predicted"/>
<dbReference type="EMBL" id="LJAM02000678">
    <property type="protein sequence ID" value="RAP69601.1"/>
    <property type="molecule type" value="Genomic_DNA"/>
</dbReference>
<dbReference type="Gene3D" id="1.20.5.340">
    <property type="match status" value="1"/>
</dbReference>
<keyword evidence="1" id="KW-0812">Transmembrane</keyword>
<organism evidence="2 3">
    <name type="scientific">Candidatus Erwinia dacicola</name>
    <dbReference type="NCBI Taxonomy" id="252393"/>
    <lineage>
        <taxon>Bacteria</taxon>
        <taxon>Pseudomonadati</taxon>
        <taxon>Pseudomonadota</taxon>
        <taxon>Gammaproteobacteria</taxon>
        <taxon>Enterobacterales</taxon>
        <taxon>Erwiniaceae</taxon>
        <taxon>Erwinia</taxon>
    </lineage>
</organism>
<keyword evidence="3" id="KW-1185">Reference proteome</keyword>
<protein>
    <recommendedName>
        <fullName evidence="4">DUF1640 domain-containing protein</fullName>
    </recommendedName>
</protein>
<name>A0A328TK36_9GAMM</name>
<evidence type="ECO:0000313" key="2">
    <source>
        <dbReference type="EMBL" id="RAP69601.1"/>
    </source>
</evidence>